<dbReference type="GO" id="GO:0071897">
    <property type="term" value="P:DNA biosynthetic process"/>
    <property type="evidence" value="ECO:0007669"/>
    <property type="project" value="UniProtKB-ARBA"/>
</dbReference>
<proteinExistence type="predicted"/>
<keyword evidence="2" id="KW-1185">Reference proteome</keyword>
<dbReference type="InterPro" id="IPR043502">
    <property type="entry name" value="DNA/RNA_pol_sf"/>
</dbReference>
<comment type="caution">
    <text evidence="1">The sequence shown here is derived from an EMBL/GenBank/DDBJ whole genome shotgun (WGS) entry which is preliminary data.</text>
</comment>
<dbReference type="AlphaFoldDB" id="A0A8K0CX31"/>
<evidence type="ECO:0000313" key="2">
    <source>
        <dbReference type="Proteomes" id="UP000801492"/>
    </source>
</evidence>
<dbReference type="PANTHER" id="PTHR37984:SF13">
    <property type="entry name" value="RIBONUCLEASE H"/>
    <property type="match status" value="1"/>
</dbReference>
<organism evidence="1 2">
    <name type="scientific">Ignelater luminosus</name>
    <name type="common">Cucubano</name>
    <name type="synonym">Pyrophorus luminosus</name>
    <dbReference type="NCBI Taxonomy" id="2038154"/>
    <lineage>
        <taxon>Eukaryota</taxon>
        <taxon>Metazoa</taxon>
        <taxon>Ecdysozoa</taxon>
        <taxon>Arthropoda</taxon>
        <taxon>Hexapoda</taxon>
        <taxon>Insecta</taxon>
        <taxon>Pterygota</taxon>
        <taxon>Neoptera</taxon>
        <taxon>Endopterygota</taxon>
        <taxon>Coleoptera</taxon>
        <taxon>Polyphaga</taxon>
        <taxon>Elateriformia</taxon>
        <taxon>Elateroidea</taxon>
        <taxon>Elateridae</taxon>
        <taxon>Agrypninae</taxon>
        <taxon>Pyrophorini</taxon>
        <taxon>Ignelater</taxon>
    </lineage>
</organism>
<dbReference type="SUPFAM" id="SSF56672">
    <property type="entry name" value="DNA/RNA polymerases"/>
    <property type="match status" value="1"/>
</dbReference>
<sequence>MFGDDFSLLDISSSASGGVQSSDLESNVHYLLIEQATLKNLLESWRFSCIFNMCKALAGIMFAGHLSEFDPANADWSVFQKRLENYFTTNAIEDDKLKGANLLTSLNEDGYKLIYNLCLPIIPKNKKYSELTKIFSKRFKPNLSVFAAPYEFYQSKKRLNESAKEWAARMKSLAGTCYFETTELEMVLQDHFIVGYDRGPVQDRYENVFKPGLDKVSYLGFEISKMGLHTSEEKVAAINKAPVPKNVTQLKSFLGLITYYGKFVPNLATILHPLYNLLKNKVTYKKNSDKAVLSNWSWPTEV</sequence>
<protein>
    <recommendedName>
        <fullName evidence="3">Mitochondrial protein</fullName>
    </recommendedName>
</protein>
<name>A0A8K0CX31_IGNLU</name>
<dbReference type="InterPro" id="IPR043128">
    <property type="entry name" value="Rev_trsase/Diguanyl_cyclase"/>
</dbReference>
<evidence type="ECO:0008006" key="3">
    <source>
        <dbReference type="Google" id="ProtNLM"/>
    </source>
</evidence>
<dbReference type="InterPro" id="IPR050951">
    <property type="entry name" value="Retrovirus_Pol_polyprotein"/>
</dbReference>
<dbReference type="OrthoDB" id="10028501at2759"/>
<dbReference type="Proteomes" id="UP000801492">
    <property type="component" value="Unassembled WGS sequence"/>
</dbReference>
<dbReference type="Gene3D" id="3.30.70.270">
    <property type="match status" value="1"/>
</dbReference>
<evidence type="ECO:0000313" key="1">
    <source>
        <dbReference type="EMBL" id="KAF2892946.1"/>
    </source>
</evidence>
<accession>A0A8K0CX31</accession>
<reference evidence="1" key="1">
    <citation type="submission" date="2019-08" db="EMBL/GenBank/DDBJ databases">
        <title>The genome of the North American firefly Photinus pyralis.</title>
        <authorList>
            <consortium name="Photinus pyralis genome working group"/>
            <person name="Fallon T.R."/>
            <person name="Sander Lower S.E."/>
            <person name="Weng J.-K."/>
        </authorList>
    </citation>
    <scope>NUCLEOTIDE SEQUENCE</scope>
    <source>
        <strain evidence="1">TRF0915ILg1</strain>
        <tissue evidence="1">Whole body</tissue>
    </source>
</reference>
<dbReference type="EMBL" id="VTPC01008348">
    <property type="protein sequence ID" value="KAF2892946.1"/>
    <property type="molecule type" value="Genomic_DNA"/>
</dbReference>
<gene>
    <name evidence="1" type="ORF">ILUMI_13228</name>
</gene>
<dbReference type="PANTHER" id="PTHR37984">
    <property type="entry name" value="PROTEIN CBG26694"/>
    <property type="match status" value="1"/>
</dbReference>